<evidence type="ECO:0000313" key="2">
    <source>
        <dbReference type="EMBL" id="MFC3283514.1"/>
    </source>
</evidence>
<accession>A0ABV7LM98</accession>
<organism evidence="2 3">
    <name type="scientific">Litchfieldella rifensis</name>
    <dbReference type="NCBI Taxonomy" id="762643"/>
    <lineage>
        <taxon>Bacteria</taxon>
        <taxon>Pseudomonadati</taxon>
        <taxon>Pseudomonadota</taxon>
        <taxon>Gammaproteobacteria</taxon>
        <taxon>Oceanospirillales</taxon>
        <taxon>Halomonadaceae</taxon>
        <taxon>Litchfieldella</taxon>
    </lineage>
</organism>
<keyword evidence="1" id="KW-1133">Transmembrane helix</keyword>
<name>A0ABV7LM98_9GAMM</name>
<gene>
    <name evidence="2" type="ORF">ACFOEV_07845</name>
</gene>
<comment type="caution">
    <text evidence="2">The sequence shown here is derived from an EMBL/GenBank/DDBJ whole genome shotgun (WGS) entry which is preliminary data.</text>
</comment>
<feature type="transmembrane region" description="Helical" evidence="1">
    <location>
        <begin position="64"/>
        <end position="82"/>
    </location>
</feature>
<proteinExistence type="predicted"/>
<reference evidence="3" key="1">
    <citation type="journal article" date="2019" name="Int. J. Syst. Evol. Microbiol.">
        <title>The Global Catalogue of Microorganisms (GCM) 10K type strain sequencing project: providing services to taxonomists for standard genome sequencing and annotation.</title>
        <authorList>
            <consortium name="The Broad Institute Genomics Platform"/>
            <consortium name="The Broad Institute Genome Sequencing Center for Infectious Disease"/>
            <person name="Wu L."/>
            <person name="Ma J."/>
        </authorList>
    </citation>
    <scope>NUCLEOTIDE SEQUENCE [LARGE SCALE GENOMIC DNA]</scope>
    <source>
        <strain evidence="3">CECT 7698</strain>
    </source>
</reference>
<dbReference type="Proteomes" id="UP001595579">
    <property type="component" value="Unassembled WGS sequence"/>
</dbReference>
<sequence length="87" mass="9330">MNEFRPYLLTWVVLLALLGIVVIGAELLTGLLALAVVLGGALCMIGAIIIMFMGLRTADALMKVYATGGVLWLGFLIVLTMADYVTR</sequence>
<evidence type="ECO:0000256" key="1">
    <source>
        <dbReference type="SAM" id="Phobius"/>
    </source>
</evidence>
<dbReference type="InterPro" id="IPR011743">
    <property type="entry name" value="Caa3_sub_IV"/>
</dbReference>
<feature type="transmembrane region" description="Helical" evidence="1">
    <location>
        <begin position="31"/>
        <end position="52"/>
    </location>
</feature>
<evidence type="ECO:0000313" key="3">
    <source>
        <dbReference type="Proteomes" id="UP001595579"/>
    </source>
</evidence>
<dbReference type="NCBIfam" id="TIGR02229">
    <property type="entry name" value="caa3_sub_IV"/>
    <property type="match status" value="1"/>
</dbReference>
<feature type="transmembrane region" description="Helical" evidence="1">
    <location>
        <begin position="7"/>
        <end position="25"/>
    </location>
</feature>
<protein>
    <recommendedName>
        <fullName evidence="4">NADH dehydrogenase subunit 6</fullName>
    </recommendedName>
</protein>
<dbReference type="EMBL" id="JBHRUG010000017">
    <property type="protein sequence ID" value="MFC3283514.1"/>
    <property type="molecule type" value="Genomic_DNA"/>
</dbReference>
<evidence type="ECO:0008006" key="4">
    <source>
        <dbReference type="Google" id="ProtNLM"/>
    </source>
</evidence>
<keyword evidence="1" id="KW-0812">Transmembrane</keyword>
<keyword evidence="3" id="KW-1185">Reference proteome</keyword>
<dbReference type="RefSeq" id="WP_386772579.1">
    <property type="nucleotide sequence ID" value="NZ_JBHRUG010000017.1"/>
</dbReference>
<keyword evidence="1" id="KW-0472">Membrane</keyword>